<dbReference type="Proteomes" id="UP000002215">
    <property type="component" value="Chromosome"/>
</dbReference>
<accession>A0A979G748</accession>
<dbReference type="OrthoDB" id="1450704at2"/>
<dbReference type="Pfam" id="PF00583">
    <property type="entry name" value="Acetyltransf_1"/>
    <property type="match status" value="1"/>
</dbReference>
<dbReference type="RefSeq" id="WP_012792045.1">
    <property type="nucleotide sequence ID" value="NC_013132.1"/>
</dbReference>
<dbReference type="PANTHER" id="PTHR43877">
    <property type="entry name" value="AMINOALKYLPHOSPHONATE N-ACETYLTRANSFERASE-RELATED-RELATED"/>
    <property type="match status" value="1"/>
</dbReference>
<evidence type="ECO:0000313" key="5">
    <source>
        <dbReference type="Proteomes" id="UP000002215"/>
    </source>
</evidence>
<evidence type="ECO:0000259" key="3">
    <source>
        <dbReference type="PROSITE" id="PS51186"/>
    </source>
</evidence>
<dbReference type="InterPro" id="IPR000182">
    <property type="entry name" value="GNAT_dom"/>
</dbReference>
<dbReference type="EMBL" id="CP001699">
    <property type="protein sequence ID" value="ACU61877.1"/>
    <property type="molecule type" value="Genomic_DNA"/>
</dbReference>
<evidence type="ECO:0000313" key="4">
    <source>
        <dbReference type="EMBL" id="ACU61877.1"/>
    </source>
</evidence>
<keyword evidence="2" id="KW-0012">Acyltransferase</keyword>
<dbReference type="InterPro" id="IPR016181">
    <property type="entry name" value="Acyl_CoA_acyltransferase"/>
</dbReference>
<dbReference type="PROSITE" id="PS51186">
    <property type="entry name" value="GNAT"/>
    <property type="match status" value="1"/>
</dbReference>
<dbReference type="GO" id="GO:0016747">
    <property type="term" value="F:acyltransferase activity, transferring groups other than amino-acyl groups"/>
    <property type="evidence" value="ECO:0007669"/>
    <property type="project" value="InterPro"/>
</dbReference>
<dbReference type="SUPFAM" id="SSF55729">
    <property type="entry name" value="Acyl-CoA N-acyltransferases (Nat)"/>
    <property type="match status" value="1"/>
</dbReference>
<proteinExistence type="predicted"/>
<evidence type="ECO:0000256" key="2">
    <source>
        <dbReference type="ARBA" id="ARBA00023315"/>
    </source>
</evidence>
<reference evidence="5" key="1">
    <citation type="submission" date="2009-08" db="EMBL/GenBank/DDBJ databases">
        <title>The complete genome of Chitinophaga pinensis DSM 2588.</title>
        <authorList>
            <consortium name="US DOE Joint Genome Institute (JGI-PGF)"/>
            <person name="Lucas S."/>
            <person name="Copeland A."/>
            <person name="Lapidus A."/>
            <person name="Glavina del Rio T."/>
            <person name="Dalin E."/>
            <person name="Tice H."/>
            <person name="Bruce D."/>
            <person name="Goodwin L."/>
            <person name="Pitluck S."/>
            <person name="Kyrpides N."/>
            <person name="Mavromatis K."/>
            <person name="Ivanova N."/>
            <person name="Mikhailova N."/>
            <person name="Sims D."/>
            <person name="Meinche L."/>
            <person name="Brettin T."/>
            <person name="Detter J.C."/>
            <person name="Han C."/>
            <person name="Larimer F."/>
            <person name="Land M."/>
            <person name="Hauser L."/>
            <person name="Markowitz V."/>
            <person name="Cheng J.-F."/>
            <person name="Hugenholtz P."/>
            <person name="Woyke T."/>
            <person name="Wu D."/>
            <person name="Spring S."/>
            <person name="Klenk H.-P."/>
            <person name="Eisen J.A."/>
        </authorList>
    </citation>
    <scope>NUCLEOTIDE SEQUENCE [LARGE SCALE GENOMIC DNA]</scope>
    <source>
        <strain evidence="5">ATCC 43595 / DSM 2588 / LMG 13176 / NBRC 15968 / NCIMB 11800 / UQM 2034</strain>
    </source>
</reference>
<reference evidence="4 5" key="2">
    <citation type="journal article" date="2010" name="Stand. Genomic Sci.">
        <title>Complete genome sequence of Chitinophaga pinensis type strain (UQM 2034).</title>
        <authorList>
            <person name="Glavina Del Rio T."/>
            <person name="Abt B."/>
            <person name="Spring S."/>
            <person name="Lapidus A."/>
            <person name="Nolan M."/>
            <person name="Tice H."/>
            <person name="Copeland A."/>
            <person name="Cheng J.F."/>
            <person name="Chen F."/>
            <person name="Bruce D."/>
            <person name="Goodwin L."/>
            <person name="Pitluck S."/>
            <person name="Ivanova N."/>
            <person name="Mavromatis K."/>
            <person name="Mikhailova N."/>
            <person name="Pati A."/>
            <person name="Chen A."/>
            <person name="Palaniappan K."/>
            <person name="Land M."/>
            <person name="Hauser L."/>
            <person name="Chang Y.J."/>
            <person name="Jeffries C.D."/>
            <person name="Chain P."/>
            <person name="Saunders E."/>
            <person name="Detter J.C."/>
            <person name="Brettin T."/>
            <person name="Rohde M."/>
            <person name="Goker M."/>
            <person name="Bristow J."/>
            <person name="Eisen J.A."/>
            <person name="Markowitz V."/>
            <person name="Hugenholtz P."/>
            <person name="Kyrpides N.C."/>
            <person name="Klenk H.P."/>
            <person name="Lucas S."/>
        </authorList>
    </citation>
    <scope>NUCLEOTIDE SEQUENCE [LARGE SCALE GENOMIC DNA]</scope>
    <source>
        <strain evidence="5">ATCC 43595 / DSM 2588 / LMG 13176 / NBRC 15968 / NCIMB 11800 / UQM 2034</strain>
    </source>
</reference>
<dbReference type="CDD" id="cd04301">
    <property type="entry name" value="NAT_SF"/>
    <property type="match status" value="1"/>
</dbReference>
<gene>
    <name evidence="4" type="ordered locus">Cpin_4433</name>
</gene>
<dbReference type="AlphaFoldDB" id="A0A979G748"/>
<feature type="domain" description="N-acetyltransferase" evidence="3">
    <location>
        <begin position="3"/>
        <end position="153"/>
    </location>
</feature>
<dbReference type="Gene3D" id="3.40.630.30">
    <property type="match status" value="1"/>
</dbReference>
<organism evidence="4 5">
    <name type="scientific">Chitinophaga pinensis (strain ATCC 43595 / DSM 2588 / LMG 13176 / NBRC 15968 / NCIMB 11800 / UQM 2034)</name>
    <dbReference type="NCBI Taxonomy" id="485918"/>
    <lineage>
        <taxon>Bacteria</taxon>
        <taxon>Pseudomonadati</taxon>
        <taxon>Bacteroidota</taxon>
        <taxon>Chitinophagia</taxon>
        <taxon>Chitinophagales</taxon>
        <taxon>Chitinophagaceae</taxon>
        <taxon>Chitinophaga</taxon>
    </lineage>
</organism>
<dbReference type="InterPro" id="IPR050832">
    <property type="entry name" value="Bact_Acetyltransf"/>
</dbReference>
<protein>
    <submittedName>
        <fullName evidence="4">GCN5-related N-acetyltransferase</fullName>
    </submittedName>
</protein>
<sequence length="153" mass="17478">MEVITRSATVADLPVLAEFLQMLVEAERPFDVTLQRGRIIYYDLRELIESDESELLVLEKEGALVGCGYAKILKARAYLVYEQYAHLGFMFVLPEYRGMGLNQQLISTLKQWAVLKGIREMRLEVYEENTGAIKAYEKAGFSKLLATMRCSLD</sequence>
<name>A0A979G748_CHIPD</name>
<keyword evidence="1" id="KW-0808">Transferase</keyword>
<dbReference type="KEGG" id="cpi:Cpin_4433"/>
<evidence type="ECO:0000256" key="1">
    <source>
        <dbReference type="ARBA" id="ARBA00022679"/>
    </source>
</evidence>